<dbReference type="InterPro" id="IPR041382">
    <property type="entry name" value="SH3_16"/>
</dbReference>
<dbReference type="InterPro" id="IPR051794">
    <property type="entry name" value="PG_Endopeptidase_C40"/>
</dbReference>
<name>A0ABV3R1R3_9HYPH</name>
<evidence type="ECO:0000256" key="2">
    <source>
        <dbReference type="ARBA" id="ARBA00022670"/>
    </source>
</evidence>
<dbReference type="PANTHER" id="PTHR47359">
    <property type="entry name" value="PEPTIDOGLYCAN DL-ENDOPEPTIDASE CWLO"/>
    <property type="match status" value="1"/>
</dbReference>
<dbReference type="RefSeq" id="WP_367724429.1">
    <property type="nucleotide sequence ID" value="NZ_JBFOCI010000004.1"/>
</dbReference>
<organism evidence="6 7">
    <name type="scientific">Mesorhizobium marinum</name>
    <dbReference type="NCBI Taxonomy" id="3228790"/>
    <lineage>
        <taxon>Bacteria</taxon>
        <taxon>Pseudomonadati</taxon>
        <taxon>Pseudomonadota</taxon>
        <taxon>Alphaproteobacteria</taxon>
        <taxon>Hyphomicrobiales</taxon>
        <taxon>Phyllobacteriaceae</taxon>
        <taxon>Mesorhizobium</taxon>
    </lineage>
</organism>
<evidence type="ECO:0000259" key="5">
    <source>
        <dbReference type="PROSITE" id="PS51935"/>
    </source>
</evidence>
<dbReference type="Gene3D" id="3.90.1720.10">
    <property type="entry name" value="endopeptidase domain like (from Nostoc punctiforme)"/>
    <property type="match status" value="1"/>
</dbReference>
<dbReference type="EMBL" id="JBFOCI010000004">
    <property type="protein sequence ID" value="MEW9807264.1"/>
    <property type="molecule type" value="Genomic_DNA"/>
</dbReference>
<comment type="caution">
    <text evidence="6">The sequence shown here is derived from an EMBL/GenBank/DDBJ whole genome shotgun (WGS) entry which is preliminary data.</text>
</comment>
<dbReference type="Gene3D" id="2.30.30.40">
    <property type="entry name" value="SH3 Domains"/>
    <property type="match status" value="1"/>
</dbReference>
<reference evidence="6 7" key="1">
    <citation type="submission" date="2024-06" db="EMBL/GenBank/DDBJ databases">
        <authorList>
            <person name="Tuo L."/>
        </authorList>
    </citation>
    <scope>NUCLEOTIDE SEQUENCE [LARGE SCALE GENOMIC DNA]</scope>
    <source>
        <strain evidence="6 7">ZMM04-5</strain>
    </source>
</reference>
<accession>A0ABV3R1R3</accession>
<dbReference type="PROSITE" id="PS51935">
    <property type="entry name" value="NLPC_P60"/>
    <property type="match status" value="1"/>
</dbReference>
<dbReference type="Proteomes" id="UP001556196">
    <property type="component" value="Unassembled WGS sequence"/>
</dbReference>
<dbReference type="PANTHER" id="PTHR47359:SF3">
    <property type="entry name" value="NLP_P60 DOMAIN-CONTAINING PROTEIN-RELATED"/>
    <property type="match status" value="1"/>
</dbReference>
<sequence>MTAHDKRLHAFRPDLADARLQGKVAAERFVDGRPARIVQPVADLLREPRPDAGLDTQLLCGDAVTVFDEAEGWAWVQAARDGYVGYVSGGALGPGEAPTHVVHAPRSFIYPGPDLKLPRMGELSMGSAVTVRDFAETRGTRYALLASGGAMIAAHLGEADRRADDFVAVAEDLLMTPYLWGGASAFGIDCSGLVQLAMRMAGRDVLRDTDMQAATIGAAIEPGADRADLRRGDLVFWKGHVAIMVDPQTIIHANGHTMLVSREGLGEAIDRIGYLYGGPTGFRRP</sequence>
<comment type="similarity">
    <text evidence="1">Belongs to the peptidase C40 family.</text>
</comment>
<gene>
    <name evidence="6" type="ORF">ABUE31_14825</name>
</gene>
<keyword evidence="3" id="KW-0378">Hydrolase</keyword>
<keyword evidence="2" id="KW-0645">Protease</keyword>
<dbReference type="InterPro" id="IPR000064">
    <property type="entry name" value="NLP_P60_dom"/>
</dbReference>
<evidence type="ECO:0000256" key="4">
    <source>
        <dbReference type="ARBA" id="ARBA00022807"/>
    </source>
</evidence>
<evidence type="ECO:0000313" key="7">
    <source>
        <dbReference type="Proteomes" id="UP001556196"/>
    </source>
</evidence>
<protein>
    <submittedName>
        <fullName evidence="6">C40 family peptidase</fullName>
    </submittedName>
</protein>
<dbReference type="SUPFAM" id="SSF54001">
    <property type="entry name" value="Cysteine proteinases"/>
    <property type="match status" value="1"/>
</dbReference>
<evidence type="ECO:0000256" key="1">
    <source>
        <dbReference type="ARBA" id="ARBA00007074"/>
    </source>
</evidence>
<dbReference type="Pfam" id="PF00877">
    <property type="entry name" value="NLPC_P60"/>
    <property type="match status" value="1"/>
</dbReference>
<evidence type="ECO:0000313" key="6">
    <source>
        <dbReference type="EMBL" id="MEW9807264.1"/>
    </source>
</evidence>
<feature type="domain" description="NlpC/P60" evidence="5">
    <location>
        <begin position="160"/>
        <end position="285"/>
    </location>
</feature>
<dbReference type="Pfam" id="PF18348">
    <property type="entry name" value="SH3_16"/>
    <property type="match status" value="1"/>
</dbReference>
<proteinExistence type="inferred from homology"/>
<evidence type="ECO:0000256" key="3">
    <source>
        <dbReference type="ARBA" id="ARBA00022801"/>
    </source>
</evidence>
<keyword evidence="7" id="KW-1185">Reference proteome</keyword>
<keyword evidence="4" id="KW-0788">Thiol protease</keyword>
<dbReference type="InterPro" id="IPR038765">
    <property type="entry name" value="Papain-like_cys_pep_sf"/>
</dbReference>